<protein>
    <submittedName>
        <fullName evidence="4">Uncharacterized protein</fullName>
    </submittedName>
</protein>
<feature type="transmembrane region" description="Helical" evidence="3">
    <location>
        <begin position="6"/>
        <end position="26"/>
    </location>
</feature>
<keyword evidence="3" id="KW-1133">Transmembrane helix</keyword>
<feature type="region of interest" description="Disordered" evidence="2">
    <location>
        <begin position="220"/>
        <end position="247"/>
    </location>
</feature>
<reference evidence="4 5" key="1">
    <citation type="submission" date="2018-06" db="EMBL/GenBank/DDBJ databases">
        <title>Genomic Encyclopedia of Type Strains, Phase III (KMG-III): the genomes of soil and plant-associated and newly described type strains.</title>
        <authorList>
            <person name="Whitman W."/>
        </authorList>
    </citation>
    <scope>NUCLEOTIDE SEQUENCE [LARGE SCALE GENOMIC DNA]</scope>
    <source>
        <strain evidence="4 5">CECT 7730</strain>
    </source>
</reference>
<accession>A0A318VAR6</accession>
<keyword evidence="1" id="KW-0175">Coiled coil</keyword>
<evidence type="ECO:0000313" key="5">
    <source>
        <dbReference type="Proteomes" id="UP000247551"/>
    </source>
</evidence>
<dbReference type="AlphaFoldDB" id="A0A318VAR6"/>
<evidence type="ECO:0000313" key="4">
    <source>
        <dbReference type="EMBL" id="PYF84821.1"/>
    </source>
</evidence>
<gene>
    <name evidence="4" type="ORF">DFP75_101862</name>
</gene>
<name>A0A318VAR6_9GAMM</name>
<evidence type="ECO:0000256" key="2">
    <source>
        <dbReference type="SAM" id="MobiDB-lite"/>
    </source>
</evidence>
<proteinExistence type="predicted"/>
<dbReference type="Proteomes" id="UP000247551">
    <property type="component" value="Unassembled WGS sequence"/>
</dbReference>
<keyword evidence="3" id="KW-0472">Membrane</keyword>
<dbReference type="EMBL" id="QKLW01000001">
    <property type="protein sequence ID" value="PYF84821.1"/>
    <property type="molecule type" value="Genomic_DNA"/>
</dbReference>
<feature type="coiled-coil region" evidence="1">
    <location>
        <begin position="140"/>
        <end position="219"/>
    </location>
</feature>
<comment type="caution">
    <text evidence="4">The sequence shown here is derived from an EMBL/GenBank/DDBJ whole genome shotgun (WGS) entry which is preliminary data.</text>
</comment>
<evidence type="ECO:0000256" key="1">
    <source>
        <dbReference type="SAM" id="Coils"/>
    </source>
</evidence>
<keyword evidence="5" id="KW-1185">Reference proteome</keyword>
<evidence type="ECO:0000256" key="3">
    <source>
        <dbReference type="SAM" id="Phobius"/>
    </source>
</evidence>
<keyword evidence="3" id="KW-0812">Transmembrane</keyword>
<organism evidence="4 5">
    <name type="scientific">Marinomonas alcarazii</name>
    <dbReference type="NCBI Taxonomy" id="491949"/>
    <lineage>
        <taxon>Bacteria</taxon>
        <taxon>Pseudomonadati</taxon>
        <taxon>Pseudomonadota</taxon>
        <taxon>Gammaproteobacteria</taxon>
        <taxon>Oceanospirillales</taxon>
        <taxon>Oceanospirillaceae</taxon>
        <taxon>Marinomonas</taxon>
    </lineage>
</organism>
<sequence>MAKWLIWTLLEISTLLLLGSIFLLWLTHRLSKKAEAVEPRPIESSQVEMPSLLGGAENPDVYKSLARYLDKQISFAANAIDMESMSEHETNRLKIWGTILKAERAILLNQVSEQPTPILQRFLSSLFSALFSPKLKQHNIDELKNSLKEMEGEFTQIAELLMSKELLTENQYQLNEDLRDSIDRSKQALKRLTVKKIEKARLESKVKDLNLSIERLKKVHGDDKNKGSDSVLHRQAPAARNLERERRSKLMKQIASLSHLSARQETVIDQLKNEMARAQEHHTSHTTFEAQQTAVAKLERIAKESESLVLQLEAELETSNLSIASLKEYISDRDAKLAELEKQLNEKNTTAIGSLQALHSNKKETIISLRDGVTSAKENLPIRSLAEQDKDTHELERLLHESETCVTLLAQELETIESENKKLKDELDSIVPSKKSTGNLASELVLQRERNRKLVSITTELKEKVLGMRLGKSHQELRGIFNKKSLESDRLQLAFSDLEKKYLGTLKH</sequence>
<feature type="coiled-coil region" evidence="1">
    <location>
        <begin position="261"/>
        <end position="350"/>
    </location>
</feature>